<dbReference type="Proteomes" id="UP000793456">
    <property type="component" value="Chromosome X"/>
</dbReference>
<reference evidence="1" key="1">
    <citation type="submission" date="2018-11" db="EMBL/GenBank/DDBJ databases">
        <title>The sequence and de novo assembly of Larimichthys crocea genome using PacBio and Hi-C technologies.</title>
        <authorList>
            <person name="Xu P."/>
            <person name="Chen B."/>
            <person name="Zhou Z."/>
            <person name="Ke Q."/>
            <person name="Wu Y."/>
            <person name="Bai H."/>
            <person name="Pu F."/>
        </authorList>
    </citation>
    <scope>NUCLEOTIDE SEQUENCE</scope>
    <source>
        <tissue evidence="1">Muscle</tissue>
    </source>
</reference>
<evidence type="ECO:0000313" key="2">
    <source>
        <dbReference type="Proteomes" id="UP000793456"/>
    </source>
</evidence>
<gene>
    <name evidence="1" type="ORF">E3U43_022486</name>
</gene>
<keyword evidence="2" id="KW-1185">Reference proteome</keyword>
<dbReference type="EMBL" id="CM011683">
    <property type="protein sequence ID" value="TMS14006.1"/>
    <property type="molecule type" value="Genomic_DNA"/>
</dbReference>
<proteinExistence type="predicted"/>
<accession>A0ACD3R3F6</accession>
<comment type="caution">
    <text evidence="1">The sequence shown here is derived from an EMBL/GenBank/DDBJ whole genome shotgun (WGS) entry which is preliminary data.</text>
</comment>
<protein>
    <submittedName>
        <fullName evidence="1">Uncharacterized protein</fullName>
    </submittedName>
</protein>
<name>A0ACD3R3F6_LARCR</name>
<sequence length="138" mass="14767">MVDLKEKMKANSKQKKKNKKASGAGGPAPVEMNGESVTGGQKAAPGLELSGEDEEDEVSSTNSAVPPASFETQRKSSTVPKSKDKPDLPTNLLKKKKPRSMLPLSTSMDHRPKEDLLQDCISLASVKHSSGEICYGEV</sequence>
<evidence type="ECO:0000313" key="1">
    <source>
        <dbReference type="EMBL" id="TMS14006.1"/>
    </source>
</evidence>
<organism evidence="1 2">
    <name type="scientific">Larimichthys crocea</name>
    <name type="common">Large yellow croaker</name>
    <name type="synonym">Pseudosciaena crocea</name>
    <dbReference type="NCBI Taxonomy" id="215358"/>
    <lineage>
        <taxon>Eukaryota</taxon>
        <taxon>Metazoa</taxon>
        <taxon>Chordata</taxon>
        <taxon>Craniata</taxon>
        <taxon>Vertebrata</taxon>
        <taxon>Euteleostomi</taxon>
        <taxon>Actinopterygii</taxon>
        <taxon>Neopterygii</taxon>
        <taxon>Teleostei</taxon>
        <taxon>Neoteleostei</taxon>
        <taxon>Acanthomorphata</taxon>
        <taxon>Eupercaria</taxon>
        <taxon>Sciaenidae</taxon>
        <taxon>Larimichthys</taxon>
    </lineage>
</organism>